<feature type="domain" description="Luciferase-like" evidence="3">
    <location>
        <begin position="10"/>
        <end position="306"/>
    </location>
</feature>
<reference evidence="4" key="1">
    <citation type="submission" date="2020-07" db="EMBL/GenBank/DDBJ databases">
        <title>Pseudomonas chaetoceroseae sp. nov., a new member of the Pseudomonas oleovorans group isolated from a culture of Chaetoceros calcitrans.</title>
        <authorList>
            <person name="Girard L."/>
            <person name="Lood C."/>
            <person name="De Mot R."/>
            <person name="Baudart J."/>
        </authorList>
    </citation>
    <scope>NUCLEOTIDE SEQUENCE</scope>
    <source>
        <strain evidence="4">536</strain>
    </source>
</reference>
<gene>
    <name evidence="4" type="ORF">H3221_14825</name>
</gene>
<dbReference type="AlphaFoldDB" id="A0A931GBV3"/>
<dbReference type="InterPro" id="IPR011251">
    <property type="entry name" value="Luciferase-like_dom"/>
</dbReference>
<dbReference type="Proteomes" id="UP000596932">
    <property type="component" value="Unassembled WGS sequence"/>
</dbReference>
<evidence type="ECO:0000313" key="5">
    <source>
        <dbReference type="Proteomes" id="UP000596932"/>
    </source>
</evidence>
<accession>A0A931GBV3</accession>
<sequence length="333" mass="36403">MSRLASIKLSTLDLAPIRDDGDAAQALHNSLALARHVESLGFERFWVAEHHNMDGIASSATSVLIGYLAAGTSKIRLGAGGVMLPNHAPLVIAEQFGTLATLYPGRIELGLGRAPGADQYTAHALRRSRDGSADDFPNDVEELQTYLGPRQEGQRVIAMPGAGTNVPLWLLGSSLFSAQLAGMKGLPYAFASHFAPRYMHEAIRIYRNHFRPSAVLDKPYVMLGVPLLAADSDEQAQYLATSAFQRILALIRGQSLVQRKPVPSMDGLWLPHERQAVGEFFGLATIGGPQTVLQRLEQLLEQTQADELIFTCDMYDFTDRLHAFDIVAELQRG</sequence>
<dbReference type="PANTHER" id="PTHR30137:SF6">
    <property type="entry name" value="LUCIFERASE-LIKE MONOOXYGENASE"/>
    <property type="match status" value="1"/>
</dbReference>
<dbReference type="GO" id="GO:0016705">
    <property type="term" value="F:oxidoreductase activity, acting on paired donors, with incorporation or reduction of molecular oxygen"/>
    <property type="evidence" value="ECO:0007669"/>
    <property type="project" value="InterPro"/>
</dbReference>
<evidence type="ECO:0000313" key="4">
    <source>
        <dbReference type="EMBL" id="MBG0836382.1"/>
    </source>
</evidence>
<dbReference type="FunFam" id="3.20.20.30:FF:000002">
    <property type="entry name" value="LLM class flavin-dependent oxidoreductase"/>
    <property type="match status" value="1"/>
</dbReference>
<evidence type="ECO:0000256" key="2">
    <source>
        <dbReference type="ARBA" id="ARBA00074555"/>
    </source>
</evidence>
<dbReference type="PANTHER" id="PTHR30137">
    <property type="entry name" value="LUCIFERASE-LIKE MONOOXYGENASE"/>
    <property type="match status" value="1"/>
</dbReference>
<evidence type="ECO:0000256" key="1">
    <source>
        <dbReference type="ARBA" id="ARBA00007789"/>
    </source>
</evidence>
<dbReference type="Pfam" id="PF00296">
    <property type="entry name" value="Bac_luciferase"/>
    <property type="match status" value="1"/>
</dbReference>
<protein>
    <recommendedName>
        <fullName evidence="2">Luciferase-like monooxygenase</fullName>
    </recommendedName>
</protein>
<keyword evidence="5" id="KW-1185">Reference proteome</keyword>
<dbReference type="InterPro" id="IPR050766">
    <property type="entry name" value="Bact_Lucif_Oxidored"/>
</dbReference>
<organism evidence="4 5">
    <name type="scientific">Pseudomonas chaetocerotis</name>
    <dbReference type="NCBI Taxonomy" id="2758695"/>
    <lineage>
        <taxon>Bacteria</taxon>
        <taxon>Pseudomonadati</taxon>
        <taxon>Pseudomonadota</taxon>
        <taxon>Gammaproteobacteria</taxon>
        <taxon>Pseudomonadales</taxon>
        <taxon>Pseudomonadaceae</taxon>
        <taxon>Pseudomonas</taxon>
    </lineage>
</organism>
<dbReference type="GO" id="GO:0005829">
    <property type="term" value="C:cytosol"/>
    <property type="evidence" value="ECO:0007669"/>
    <property type="project" value="TreeGrafter"/>
</dbReference>
<evidence type="ECO:0000259" key="3">
    <source>
        <dbReference type="Pfam" id="PF00296"/>
    </source>
</evidence>
<comment type="caution">
    <text evidence="4">The sequence shown here is derived from an EMBL/GenBank/DDBJ whole genome shotgun (WGS) entry which is preliminary data.</text>
</comment>
<dbReference type="NCBIfam" id="TIGR03558">
    <property type="entry name" value="oxido_grp_1"/>
    <property type="match status" value="1"/>
</dbReference>
<name>A0A931GBV3_9PSED</name>
<dbReference type="EMBL" id="JACFYX010000013">
    <property type="protein sequence ID" value="MBG0836382.1"/>
    <property type="molecule type" value="Genomic_DNA"/>
</dbReference>
<dbReference type="InterPro" id="IPR019949">
    <property type="entry name" value="CmoO-like"/>
</dbReference>
<dbReference type="InterPro" id="IPR036661">
    <property type="entry name" value="Luciferase-like_sf"/>
</dbReference>
<comment type="similarity">
    <text evidence="1">To bacterial alkanal monooxygenase alpha and beta chains.</text>
</comment>
<dbReference type="RefSeq" id="WP_196475645.1">
    <property type="nucleotide sequence ID" value="NZ_JACFYX020000002.1"/>
</dbReference>
<dbReference type="Gene3D" id="3.20.20.30">
    <property type="entry name" value="Luciferase-like domain"/>
    <property type="match status" value="1"/>
</dbReference>
<proteinExistence type="predicted"/>
<dbReference type="SUPFAM" id="SSF51679">
    <property type="entry name" value="Bacterial luciferase-like"/>
    <property type="match status" value="1"/>
</dbReference>